<dbReference type="InterPro" id="IPR017423">
    <property type="entry name" value="TRM6"/>
</dbReference>
<sequence length="430" mass="48985">MEDEHKITPGRYTILQRQGYTKLYKVKENGTVMIRHFTVETQNAVNAKFFDLFQMKPKGNSRKMCKLERVTSVDDDIKHTGGSGNDNRNIIDDGTSQTLTKEQIEELQDGSKSSVEIVNQLIANSKTFSSKTGYSQEKYKSKKQKKYYEYIYFRKPTIRILAQMFYRQDPTKVLGIRTDDLSQILAYANIQTDGKYILFDSGTSGLMTAAILNAIGANTSGKLVHMHPGNECQKVAVQAMDFPQEQLSRCINVNIYSVLRCFYQNSEENMLKRKLPLEEEEVVQKKMKLDDDVEEGIKEVVVATEEVEASNKNEVSNGKKTPGWQIENAKACELLREGVDGLIIVAKEHPASIVKELTQFLNVSRNMVVFHLLREPLQDIYIDLKKSLEFVNIKVSNNFVRNYQVLPDRTHPLVNMNSGGHILHGQKVQS</sequence>
<dbReference type="InterPro" id="IPR029063">
    <property type="entry name" value="SAM-dependent_MTases_sf"/>
</dbReference>
<evidence type="ECO:0000313" key="9">
    <source>
        <dbReference type="RefSeq" id="XP_017777624.1"/>
    </source>
</evidence>
<dbReference type="Gene3D" id="3.40.50.150">
    <property type="entry name" value="Vaccinia Virus protein VP39"/>
    <property type="match status" value="1"/>
</dbReference>
<evidence type="ECO:0000256" key="2">
    <source>
        <dbReference type="ARBA" id="ARBA00008320"/>
    </source>
</evidence>
<gene>
    <name evidence="9" type="primary">LOC108563457</name>
</gene>
<dbReference type="Pfam" id="PF04189">
    <property type="entry name" value="Gcd10p"/>
    <property type="match status" value="1"/>
</dbReference>
<protein>
    <recommendedName>
        <fullName evidence="3">tRNA (adenine(58)-N(1))-methyltransferase non-catalytic subunit TRM6</fullName>
    </recommendedName>
    <alternativeName>
        <fullName evidence="6">tRNA(m1A58)-methyltransferase subunit TRM6</fullName>
    </alternativeName>
</protein>
<keyword evidence="8" id="KW-1185">Reference proteome</keyword>
<dbReference type="RefSeq" id="XP_017777624.1">
    <property type="nucleotide sequence ID" value="XM_017922135.1"/>
</dbReference>
<name>A0ABM1MSS4_NICVS</name>
<comment type="similarity">
    <text evidence="2">Belongs to the TRM6/GCD10 family.</text>
</comment>
<reference evidence="9" key="1">
    <citation type="submission" date="2025-08" db="UniProtKB">
        <authorList>
            <consortium name="RefSeq"/>
        </authorList>
    </citation>
    <scope>IDENTIFICATION</scope>
    <source>
        <tissue evidence="9">Whole Larva</tissue>
    </source>
</reference>
<evidence type="ECO:0000256" key="3">
    <source>
        <dbReference type="ARBA" id="ARBA00021704"/>
    </source>
</evidence>
<dbReference type="PANTHER" id="PTHR12945:SF0">
    <property type="entry name" value="TRNA (ADENINE(58)-N(1))-METHYLTRANSFERASE NON-CATALYTIC SUBUNIT TRM6"/>
    <property type="match status" value="1"/>
</dbReference>
<evidence type="ECO:0000256" key="5">
    <source>
        <dbReference type="ARBA" id="ARBA00023242"/>
    </source>
</evidence>
<evidence type="ECO:0000313" key="8">
    <source>
        <dbReference type="Proteomes" id="UP000695000"/>
    </source>
</evidence>
<evidence type="ECO:0000256" key="4">
    <source>
        <dbReference type="ARBA" id="ARBA00022694"/>
    </source>
</evidence>
<proteinExistence type="inferred from homology"/>
<evidence type="ECO:0000256" key="1">
    <source>
        <dbReference type="ARBA" id="ARBA00004123"/>
    </source>
</evidence>
<dbReference type="GeneID" id="108563457"/>
<comment type="subcellular location">
    <subcellularLocation>
        <location evidence="1">Nucleus</location>
    </subcellularLocation>
</comment>
<keyword evidence="4" id="KW-0819">tRNA processing</keyword>
<accession>A0ABM1MSS4</accession>
<dbReference type="PANTHER" id="PTHR12945">
    <property type="entry name" value="TRANSLATION INITIATION FACTOR EIF3-RELATED"/>
    <property type="match status" value="1"/>
</dbReference>
<evidence type="ECO:0000256" key="6">
    <source>
        <dbReference type="ARBA" id="ARBA00032319"/>
    </source>
</evidence>
<feature type="region of interest" description="Disordered" evidence="7">
    <location>
        <begin position="76"/>
        <end position="96"/>
    </location>
</feature>
<dbReference type="Proteomes" id="UP000695000">
    <property type="component" value="Unplaced"/>
</dbReference>
<keyword evidence="5" id="KW-0539">Nucleus</keyword>
<evidence type="ECO:0000256" key="7">
    <source>
        <dbReference type="SAM" id="MobiDB-lite"/>
    </source>
</evidence>
<organism evidence="8 9">
    <name type="scientific">Nicrophorus vespilloides</name>
    <name type="common">Boreal carrion beetle</name>
    <dbReference type="NCBI Taxonomy" id="110193"/>
    <lineage>
        <taxon>Eukaryota</taxon>
        <taxon>Metazoa</taxon>
        <taxon>Ecdysozoa</taxon>
        <taxon>Arthropoda</taxon>
        <taxon>Hexapoda</taxon>
        <taxon>Insecta</taxon>
        <taxon>Pterygota</taxon>
        <taxon>Neoptera</taxon>
        <taxon>Endopterygota</taxon>
        <taxon>Coleoptera</taxon>
        <taxon>Polyphaga</taxon>
        <taxon>Staphyliniformia</taxon>
        <taxon>Silphidae</taxon>
        <taxon>Nicrophorinae</taxon>
        <taxon>Nicrophorus</taxon>
    </lineage>
</organism>